<evidence type="ECO:0000259" key="1">
    <source>
        <dbReference type="Pfam" id="PF03551"/>
    </source>
</evidence>
<dbReference type="EMBL" id="JBHUME010000011">
    <property type="protein sequence ID" value="MFD2614279.1"/>
    <property type="molecule type" value="Genomic_DNA"/>
</dbReference>
<dbReference type="Proteomes" id="UP001597541">
    <property type="component" value="Unassembled WGS sequence"/>
</dbReference>
<name>A0ABW5PH88_9BACL</name>
<dbReference type="Gene3D" id="6.10.140.190">
    <property type="match status" value="1"/>
</dbReference>
<dbReference type="SUPFAM" id="SSF46785">
    <property type="entry name" value="Winged helix' DNA-binding domain"/>
    <property type="match status" value="1"/>
</dbReference>
<comment type="caution">
    <text evidence="3">The sequence shown here is derived from an EMBL/GenBank/DDBJ whole genome shotgun (WGS) entry which is preliminary data.</text>
</comment>
<dbReference type="InterPro" id="IPR036390">
    <property type="entry name" value="WH_DNA-bd_sf"/>
</dbReference>
<feature type="domain" description="Transcription regulator PadR N-terminal" evidence="1">
    <location>
        <begin position="8"/>
        <end position="77"/>
    </location>
</feature>
<reference evidence="4" key="1">
    <citation type="journal article" date="2019" name="Int. J. Syst. Evol. Microbiol.">
        <title>The Global Catalogue of Microorganisms (GCM) 10K type strain sequencing project: providing services to taxonomists for standard genome sequencing and annotation.</title>
        <authorList>
            <consortium name="The Broad Institute Genomics Platform"/>
            <consortium name="The Broad Institute Genome Sequencing Center for Infectious Disease"/>
            <person name="Wu L."/>
            <person name="Ma J."/>
        </authorList>
    </citation>
    <scope>NUCLEOTIDE SEQUENCE [LARGE SCALE GENOMIC DNA]</scope>
    <source>
        <strain evidence="4">KCTC 3950</strain>
    </source>
</reference>
<keyword evidence="4" id="KW-1185">Reference proteome</keyword>
<dbReference type="PANTHER" id="PTHR43252">
    <property type="entry name" value="TRANSCRIPTIONAL REGULATOR YQJI"/>
    <property type="match status" value="1"/>
</dbReference>
<gene>
    <name evidence="3" type="ORF">ACFSUF_17860</name>
</gene>
<dbReference type="Pfam" id="PF10400">
    <property type="entry name" value="Vir_act_alpha_C"/>
    <property type="match status" value="1"/>
</dbReference>
<accession>A0ABW5PH88</accession>
<evidence type="ECO:0000313" key="3">
    <source>
        <dbReference type="EMBL" id="MFD2614279.1"/>
    </source>
</evidence>
<dbReference type="InterPro" id="IPR036388">
    <property type="entry name" value="WH-like_DNA-bd_sf"/>
</dbReference>
<dbReference type="RefSeq" id="WP_377604968.1">
    <property type="nucleotide sequence ID" value="NZ_JBHUME010000011.1"/>
</dbReference>
<dbReference type="Pfam" id="PF03551">
    <property type="entry name" value="PadR"/>
    <property type="match status" value="1"/>
</dbReference>
<sequence length="181" mass="21255">MNILSYGLLGLLAREPRSGYDLTQYIKPFWPAKHSQIYPLLGKMEHDGYLTFDLIRQSDKPDKKIYTITSKGIEELKRWIDEPTSDPVNRDEMMLKAYSIWLTDPEKAIRLFEEREKMHAERAVYYESLLVKLKEDDQGEQRYLSPGVPTFSRYILLTKALTDSKNAVEWCQWVLSMLKKG</sequence>
<dbReference type="PANTHER" id="PTHR43252:SF2">
    <property type="entry name" value="TRANSCRIPTION REGULATOR, PADR-LIKE FAMILY"/>
    <property type="match status" value="1"/>
</dbReference>
<proteinExistence type="predicted"/>
<organism evidence="3 4">
    <name type="scientific">Paenibacillus gansuensis</name>
    <dbReference type="NCBI Taxonomy" id="306542"/>
    <lineage>
        <taxon>Bacteria</taxon>
        <taxon>Bacillati</taxon>
        <taxon>Bacillota</taxon>
        <taxon>Bacilli</taxon>
        <taxon>Bacillales</taxon>
        <taxon>Paenibacillaceae</taxon>
        <taxon>Paenibacillus</taxon>
    </lineage>
</organism>
<feature type="domain" description="Transcription regulator PadR C-terminal" evidence="2">
    <location>
        <begin position="90"/>
        <end position="179"/>
    </location>
</feature>
<evidence type="ECO:0000259" key="2">
    <source>
        <dbReference type="Pfam" id="PF10400"/>
    </source>
</evidence>
<evidence type="ECO:0000313" key="4">
    <source>
        <dbReference type="Proteomes" id="UP001597541"/>
    </source>
</evidence>
<dbReference type="InterPro" id="IPR018309">
    <property type="entry name" value="Tscrpt_reg_PadR_C"/>
</dbReference>
<dbReference type="Gene3D" id="1.10.10.10">
    <property type="entry name" value="Winged helix-like DNA-binding domain superfamily/Winged helix DNA-binding domain"/>
    <property type="match status" value="1"/>
</dbReference>
<dbReference type="InterPro" id="IPR005149">
    <property type="entry name" value="Tscrpt_reg_PadR_N"/>
</dbReference>
<protein>
    <submittedName>
        <fullName evidence="3">PadR family transcriptional regulator</fullName>
    </submittedName>
</protein>